<keyword evidence="2" id="KW-0175">Coiled coil</keyword>
<feature type="coiled-coil region" evidence="2">
    <location>
        <begin position="412"/>
        <end position="457"/>
    </location>
</feature>
<dbReference type="SMART" id="SM00086">
    <property type="entry name" value="PAC"/>
    <property type="match status" value="2"/>
</dbReference>
<feature type="domain" description="Response regulatory" evidence="4">
    <location>
        <begin position="3"/>
        <end position="118"/>
    </location>
</feature>
<feature type="domain" description="Histidine kinase" evidence="3">
    <location>
        <begin position="590"/>
        <end position="786"/>
    </location>
</feature>
<dbReference type="PROSITE" id="PS50109">
    <property type="entry name" value="HIS_KIN"/>
    <property type="match status" value="1"/>
</dbReference>
<dbReference type="PROSITE" id="PS50112">
    <property type="entry name" value="PAS"/>
    <property type="match status" value="3"/>
</dbReference>
<organism evidence="7 8">
    <name type="scientific">Methanospirillum hungatei</name>
    <dbReference type="NCBI Taxonomy" id="2203"/>
    <lineage>
        <taxon>Archaea</taxon>
        <taxon>Methanobacteriati</taxon>
        <taxon>Methanobacteriota</taxon>
        <taxon>Stenosarchaea group</taxon>
        <taxon>Methanomicrobia</taxon>
        <taxon>Methanomicrobiales</taxon>
        <taxon>Methanospirillaceae</taxon>
        <taxon>Methanospirillum</taxon>
    </lineage>
</organism>
<dbReference type="Pfam" id="PF00989">
    <property type="entry name" value="PAS"/>
    <property type="match status" value="1"/>
</dbReference>
<evidence type="ECO:0000259" key="3">
    <source>
        <dbReference type="PROSITE" id="PS50109"/>
    </source>
</evidence>
<dbReference type="PANTHER" id="PTHR44757">
    <property type="entry name" value="DIGUANYLATE CYCLASE DGCP"/>
    <property type="match status" value="1"/>
</dbReference>
<dbReference type="Pfam" id="PF13426">
    <property type="entry name" value="PAS_9"/>
    <property type="match status" value="1"/>
</dbReference>
<dbReference type="PROSITE" id="PS50113">
    <property type="entry name" value="PAC"/>
    <property type="match status" value="3"/>
</dbReference>
<dbReference type="Pfam" id="PF00072">
    <property type="entry name" value="Response_reg"/>
    <property type="match status" value="1"/>
</dbReference>
<protein>
    <submittedName>
        <fullName evidence="7">PAS domain S-box protein</fullName>
    </submittedName>
</protein>
<feature type="domain" description="PAC" evidence="6">
    <location>
        <begin position="221"/>
        <end position="273"/>
    </location>
</feature>
<evidence type="ECO:0000313" key="8">
    <source>
        <dbReference type="Proteomes" id="UP000694228"/>
    </source>
</evidence>
<dbReference type="InterPro" id="IPR013767">
    <property type="entry name" value="PAS_fold"/>
</dbReference>
<dbReference type="CDD" id="cd00156">
    <property type="entry name" value="REC"/>
    <property type="match status" value="1"/>
</dbReference>
<dbReference type="Pfam" id="PF02518">
    <property type="entry name" value="HATPase_c"/>
    <property type="match status" value="1"/>
</dbReference>
<dbReference type="Proteomes" id="UP000694228">
    <property type="component" value="Chromosome"/>
</dbReference>
<dbReference type="InterPro" id="IPR001610">
    <property type="entry name" value="PAC"/>
</dbReference>
<feature type="domain" description="PAC" evidence="6">
    <location>
        <begin position="371"/>
        <end position="421"/>
    </location>
</feature>
<feature type="domain" description="PAS" evidence="5">
    <location>
        <begin position="281"/>
        <end position="325"/>
    </location>
</feature>
<sequence length="788" mass="89895">MYSVLYVDDEPELLEIGQIYLQKYWNLRVTTVSSAQEALSSLNISTFDIIVSDYQMPEMDGISFLKTLRDSEHFVPFILFTGKGREEVVIEALNNGADFYLQKGGEPKAQYAELVNMIQKAVEKRRAELELLRVHHQSKMIINHLPDPTFVISTDGYLIAWNRAIEKVTGYSEQEMLSIKLRDCSQRIFGIPRLSLADHIFNPDSRIQEWYENIIHEEDTITAETIVCLGSGGKRNVWVKASPLYDENDQLIGVVETLRDITLIKQNELDLARKSRALDESARTLQNIIDFIPDPTFAIDNNGTVIAWNRAIERMTQKNAIDILGHGNHAYAEPFYSKRCPTLIDLALQDHPEIRTKYDFIKNEHDHLIAEVHNDQIYVGKRAFLWAIVAPLYDGDGNISGAIESIRDITEKKELELQLREKVEDLASSYEEIAAQNEEIRTSLDEIENQKSLLEINEKRFRSFIEHLPDGVIIHRDDAISYANPMACQILGYDDLSCLMGRSPLDVVHPECREKINDRIFRAAETKHPFIEGKFLRMDSTEIPVEVAETPVYIDDSISVMTIFRDITEEYERKSALRQAQNKVKILSSITQHDIKNELGTVMTILDLVSSGDIPHEEAELIKRAIDPCTNILEQLKTTFEYQTIGVMEPGWFTLSSLGFQAARHHKIHTSFYTFKGEDARIFADPLISKVFENLIDNSLRHGKNVSQINLYGERGLHNLKVVYEDDGVGIAYDDKNRIFEEGFGKNTGLGLFLIKEILAMTGISICECGEPGQGVRFEMNIPQGKWE</sequence>
<evidence type="ECO:0000259" key="4">
    <source>
        <dbReference type="PROSITE" id="PS50110"/>
    </source>
</evidence>
<name>A0A8F5VNR2_METHU</name>
<gene>
    <name evidence="7" type="ORF">KSK55_13145</name>
</gene>
<dbReference type="InterPro" id="IPR000014">
    <property type="entry name" value="PAS"/>
</dbReference>
<dbReference type="InterPro" id="IPR001789">
    <property type="entry name" value="Sig_transdc_resp-reg_receiver"/>
</dbReference>
<dbReference type="CDD" id="cd00130">
    <property type="entry name" value="PAS"/>
    <property type="match status" value="3"/>
</dbReference>
<evidence type="ECO:0000256" key="2">
    <source>
        <dbReference type="SAM" id="Coils"/>
    </source>
</evidence>
<evidence type="ECO:0000259" key="6">
    <source>
        <dbReference type="PROSITE" id="PS50113"/>
    </source>
</evidence>
<dbReference type="InterPro" id="IPR000700">
    <property type="entry name" value="PAS-assoc_C"/>
</dbReference>
<dbReference type="PROSITE" id="PS50110">
    <property type="entry name" value="RESPONSE_REGULATORY"/>
    <property type="match status" value="1"/>
</dbReference>
<evidence type="ECO:0000313" key="7">
    <source>
        <dbReference type="EMBL" id="QXO94263.1"/>
    </source>
</evidence>
<feature type="modified residue" description="4-aspartylphosphate" evidence="1">
    <location>
        <position position="53"/>
    </location>
</feature>
<dbReference type="InterPro" id="IPR005467">
    <property type="entry name" value="His_kinase_dom"/>
</dbReference>
<proteinExistence type="predicted"/>
<evidence type="ECO:0000256" key="1">
    <source>
        <dbReference type="PROSITE-ProRule" id="PRU00169"/>
    </source>
</evidence>
<dbReference type="SMART" id="SM00387">
    <property type="entry name" value="HATPase_c"/>
    <property type="match status" value="1"/>
</dbReference>
<dbReference type="InterPro" id="IPR052155">
    <property type="entry name" value="Biofilm_reg_signaling"/>
</dbReference>
<accession>A0A8F5VNR2</accession>
<evidence type="ECO:0000259" key="5">
    <source>
        <dbReference type="PROSITE" id="PS50112"/>
    </source>
</evidence>
<dbReference type="GO" id="GO:0000160">
    <property type="term" value="P:phosphorelay signal transduction system"/>
    <property type="evidence" value="ECO:0007669"/>
    <property type="project" value="InterPro"/>
</dbReference>
<dbReference type="PANTHER" id="PTHR44757:SF2">
    <property type="entry name" value="BIOFILM ARCHITECTURE MAINTENANCE PROTEIN MBAA"/>
    <property type="match status" value="1"/>
</dbReference>
<dbReference type="InterPro" id="IPR003594">
    <property type="entry name" value="HATPase_dom"/>
</dbReference>
<reference evidence="7 8" key="1">
    <citation type="submission" date="2021-06" db="EMBL/GenBank/DDBJ databases">
        <title>Complete genome sequence of the secondary alcohol utilizing methanogen Methanospirillum hungatei strain GP1.</title>
        <authorList>
            <person name="Day L.A."/>
            <person name="Costa K.C."/>
        </authorList>
    </citation>
    <scope>NUCLEOTIDE SEQUENCE [LARGE SCALE GENOMIC DNA]</scope>
    <source>
        <strain evidence="7 8">GP1</strain>
    </source>
</reference>
<dbReference type="OrthoDB" id="230688at2157"/>
<dbReference type="InterPro" id="IPR013656">
    <property type="entry name" value="PAS_4"/>
</dbReference>
<dbReference type="Pfam" id="PF08448">
    <property type="entry name" value="PAS_4"/>
    <property type="match status" value="1"/>
</dbReference>
<dbReference type="EMBL" id="CP077107">
    <property type="protein sequence ID" value="QXO94263.1"/>
    <property type="molecule type" value="Genomic_DNA"/>
</dbReference>
<feature type="domain" description="PAS" evidence="5">
    <location>
        <begin position="134"/>
        <end position="178"/>
    </location>
</feature>
<feature type="domain" description="PAS" evidence="5">
    <location>
        <begin position="457"/>
        <end position="527"/>
    </location>
</feature>
<dbReference type="NCBIfam" id="TIGR00229">
    <property type="entry name" value="sensory_box"/>
    <property type="match status" value="3"/>
</dbReference>
<dbReference type="SMART" id="SM00091">
    <property type="entry name" value="PAS"/>
    <property type="match status" value="3"/>
</dbReference>
<dbReference type="SMART" id="SM00448">
    <property type="entry name" value="REC"/>
    <property type="match status" value="1"/>
</dbReference>
<dbReference type="GO" id="GO:0006355">
    <property type="term" value="P:regulation of DNA-templated transcription"/>
    <property type="evidence" value="ECO:0007669"/>
    <property type="project" value="InterPro"/>
</dbReference>
<dbReference type="CDD" id="cd00075">
    <property type="entry name" value="HATPase"/>
    <property type="match status" value="1"/>
</dbReference>
<dbReference type="AlphaFoldDB" id="A0A8F5VNR2"/>
<feature type="domain" description="PAC" evidence="6">
    <location>
        <begin position="529"/>
        <end position="579"/>
    </location>
</feature>
<keyword evidence="1" id="KW-0597">Phosphoprotein</keyword>